<dbReference type="OrthoDB" id="1930760at2759"/>
<dbReference type="GO" id="GO:0016491">
    <property type="term" value="F:oxidoreductase activity"/>
    <property type="evidence" value="ECO:0007669"/>
    <property type="project" value="InterPro"/>
</dbReference>
<dbReference type="CDD" id="cd03024">
    <property type="entry name" value="DsbA_FrnE"/>
    <property type="match status" value="1"/>
</dbReference>
<dbReference type="OMA" id="QKYAISG"/>
<evidence type="ECO:0000313" key="2">
    <source>
        <dbReference type="EMBL" id="OQD73150.1"/>
    </source>
</evidence>
<dbReference type="STRING" id="69771.A0A1V6P820"/>
<comment type="caution">
    <text evidence="2">The sequence shown here is derived from an EMBL/GenBank/DDBJ whole genome shotgun (WGS) entry which is preliminary data.</text>
</comment>
<dbReference type="Proteomes" id="UP000191522">
    <property type="component" value="Unassembled WGS sequence"/>
</dbReference>
<accession>A0A1V6P820</accession>
<dbReference type="InterPro" id="IPR036249">
    <property type="entry name" value="Thioredoxin-like_sf"/>
</dbReference>
<dbReference type="PANTHER" id="PTHR13887">
    <property type="entry name" value="GLUTATHIONE S-TRANSFERASE KAPPA"/>
    <property type="match status" value="1"/>
</dbReference>
<dbReference type="SUPFAM" id="SSF52833">
    <property type="entry name" value="Thioredoxin-like"/>
    <property type="match status" value="1"/>
</dbReference>
<gene>
    <name evidence="2" type="ORF">PENDEC_c016G05314</name>
</gene>
<dbReference type="Gene3D" id="3.40.30.10">
    <property type="entry name" value="Glutaredoxin"/>
    <property type="match status" value="1"/>
</dbReference>
<reference evidence="3" key="1">
    <citation type="journal article" date="2017" name="Nat. Microbiol.">
        <title>Global analysis of biosynthetic gene clusters reveals vast potential of secondary metabolite production in Penicillium species.</title>
        <authorList>
            <person name="Nielsen J.C."/>
            <person name="Grijseels S."/>
            <person name="Prigent S."/>
            <person name="Ji B."/>
            <person name="Dainat J."/>
            <person name="Nielsen K.F."/>
            <person name="Frisvad J.C."/>
            <person name="Workman M."/>
            <person name="Nielsen J."/>
        </authorList>
    </citation>
    <scope>NUCLEOTIDE SEQUENCE [LARGE SCALE GENOMIC DNA]</scope>
    <source>
        <strain evidence="3">IBT 11843</strain>
    </source>
</reference>
<evidence type="ECO:0000313" key="3">
    <source>
        <dbReference type="Proteomes" id="UP000191522"/>
    </source>
</evidence>
<dbReference type="EMBL" id="MDYL01000016">
    <property type="protein sequence ID" value="OQD73150.1"/>
    <property type="molecule type" value="Genomic_DNA"/>
</dbReference>
<sequence>MYRVILEVQVAPRHQTSPHQPPTMTNFNIQIISDTVCPWCYVGYRRLSRAIVAHQSSYPNDTFNLGWKAFYLNPASAQFPGWNKQEWYSRKFGTERAVAMFKRLAAVGEGEGIAFKFGGNTGLTRDSHRLLWYAAQEEAKQGASSGEIGGLQTRVVEKLFAAYFENEKNITDPRVLLEAGVEAGLNREAVEKLLDSEEGGAEVDSEAKAAARRLVTGVPYFMVQGKYAVEGADEPETFLEIFKKVKDEEK</sequence>
<proteinExistence type="predicted"/>
<protein>
    <recommendedName>
        <fullName evidence="1">DSBA-like thioredoxin domain-containing protein</fullName>
    </recommendedName>
</protein>
<feature type="domain" description="DSBA-like thioredoxin" evidence="1">
    <location>
        <begin position="29"/>
        <end position="240"/>
    </location>
</feature>
<dbReference type="Pfam" id="PF01323">
    <property type="entry name" value="DSBA"/>
    <property type="match status" value="1"/>
</dbReference>
<name>A0A1V6P820_PENDC</name>
<dbReference type="AlphaFoldDB" id="A0A1V6P820"/>
<dbReference type="InterPro" id="IPR001853">
    <property type="entry name" value="DSBA-like_thioredoxin_dom"/>
</dbReference>
<organism evidence="2 3">
    <name type="scientific">Penicillium decumbens</name>
    <dbReference type="NCBI Taxonomy" id="69771"/>
    <lineage>
        <taxon>Eukaryota</taxon>
        <taxon>Fungi</taxon>
        <taxon>Dikarya</taxon>
        <taxon>Ascomycota</taxon>
        <taxon>Pezizomycotina</taxon>
        <taxon>Eurotiomycetes</taxon>
        <taxon>Eurotiomycetidae</taxon>
        <taxon>Eurotiales</taxon>
        <taxon>Aspergillaceae</taxon>
        <taxon>Penicillium</taxon>
    </lineage>
</organism>
<keyword evidence="3" id="KW-1185">Reference proteome</keyword>
<evidence type="ECO:0000259" key="1">
    <source>
        <dbReference type="Pfam" id="PF01323"/>
    </source>
</evidence>
<dbReference type="PANTHER" id="PTHR13887:SF41">
    <property type="entry name" value="THIOREDOXIN SUPERFAMILY PROTEIN"/>
    <property type="match status" value="1"/>
</dbReference>